<evidence type="ECO:0000313" key="1">
    <source>
        <dbReference type="EMBL" id="KAJ3648426.1"/>
    </source>
</evidence>
<dbReference type="Proteomes" id="UP001168821">
    <property type="component" value="Unassembled WGS sequence"/>
</dbReference>
<protein>
    <submittedName>
        <fullName evidence="1">Uncharacterized protein</fullName>
    </submittedName>
</protein>
<reference evidence="1" key="1">
    <citation type="journal article" date="2023" name="G3 (Bethesda)">
        <title>Whole genome assemblies of Zophobas morio and Tenebrio molitor.</title>
        <authorList>
            <person name="Kaur S."/>
            <person name="Stinson S.A."/>
            <person name="diCenzo G.C."/>
        </authorList>
    </citation>
    <scope>NUCLEOTIDE SEQUENCE</scope>
    <source>
        <strain evidence="1">QUZm001</strain>
    </source>
</reference>
<organism evidence="1 2">
    <name type="scientific">Zophobas morio</name>
    <dbReference type="NCBI Taxonomy" id="2755281"/>
    <lineage>
        <taxon>Eukaryota</taxon>
        <taxon>Metazoa</taxon>
        <taxon>Ecdysozoa</taxon>
        <taxon>Arthropoda</taxon>
        <taxon>Hexapoda</taxon>
        <taxon>Insecta</taxon>
        <taxon>Pterygota</taxon>
        <taxon>Neoptera</taxon>
        <taxon>Endopterygota</taxon>
        <taxon>Coleoptera</taxon>
        <taxon>Polyphaga</taxon>
        <taxon>Cucujiformia</taxon>
        <taxon>Tenebrionidae</taxon>
        <taxon>Zophobas</taxon>
    </lineage>
</organism>
<keyword evidence="2" id="KW-1185">Reference proteome</keyword>
<dbReference type="EMBL" id="JALNTZ010000006">
    <property type="protein sequence ID" value="KAJ3648426.1"/>
    <property type="molecule type" value="Genomic_DNA"/>
</dbReference>
<accession>A0AA38M9R4</accession>
<comment type="caution">
    <text evidence="1">The sequence shown here is derived from an EMBL/GenBank/DDBJ whole genome shotgun (WGS) entry which is preliminary data.</text>
</comment>
<name>A0AA38M9R4_9CUCU</name>
<proteinExistence type="predicted"/>
<sequence>MAVMSGAGSIRARLTPENSQTFGSWRFRGGNDICRVMMGREKNDGSYFLMDPLKTFIWIERRRSAAGSGGALRKVKDMFASVFSTQGTRCIKYGLLVEDVPVDTVLHRIALIFTRVVALKIESFT</sequence>
<evidence type="ECO:0000313" key="2">
    <source>
        <dbReference type="Proteomes" id="UP001168821"/>
    </source>
</evidence>
<dbReference type="AlphaFoldDB" id="A0AA38M9R4"/>
<gene>
    <name evidence="1" type="ORF">Zmor_020231</name>
</gene>